<proteinExistence type="predicted"/>
<evidence type="ECO:0000313" key="2">
    <source>
        <dbReference type="Proteomes" id="UP000027442"/>
    </source>
</evidence>
<organism evidence="1 2">
    <name type="scientific">Hoylesella loescheii DSM 19665 = JCM 12249 = ATCC 15930</name>
    <dbReference type="NCBI Taxonomy" id="1122985"/>
    <lineage>
        <taxon>Bacteria</taxon>
        <taxon>Pseudomonadati</taxon>
        <taxon>Bacteroidota</taxon>
        <taxon>Bacteroidia</taxon>
        <taxon>Bacteroidales</taxon>
        <taxon>Prevotellaceae</taxon>
        <taxon>Hoylesella</taxon>
    </lineage>
</organism>
<name>A0A069QFJ4_HOYLO</name>
<gene>
    <name evidence="1" type="ORF">HMPREF1991_02350</name>
</gene>
<dbReference type="Proteomes" id="UP000027442">
    <property type="component" value="Unassembled WGS sequence"/>
</dbReference>
<dbReference type="AlphaFoldDB" id="A0A069QFJ4"/>
<comment type="caution">
    <text evidence="1">The sequence shown here is derived from an EMBL/GenBank/DDBJ whole genome shotgun (WGS) entry which is preliminary data.</text>
</comment>
<reference evidence="1 2" key="1">
    <citation type="submission" date="2013-08" db="EMBL/GenBank/DDBJ databases">
        <authorList>
            <person name="Weinstock G."/>
            <person name="Sodergren E."/>
            <person name="Wylie T."/>
            <person name="Fulton L."/>
            <person name="Fulton R."/>
            <person name="Fronick C."/>
            <person name="O'Laughlin M."/>
            <person name="Godfrey J."/>
            <person name="Miner T."/>
            <person name="Herter B."/>
            <person name="Appelbaum E."/>
            <person name="Cordes M."/>
            <person name="Lek S."/>
            <person name="Wollam A."/>
            <person name="Pepin K.H."/>
            <person name="Palsikar V.B."/>
            <person name="Mitreva M."/>
            <person name="Wilson R.K."/>
        </authorList>
    </citation>
    <scope>NUCLEOTIDE SEQUENCE [LARGE SCALE GENOMIC DNA]</scope>
    <source>
        <strain evidence="1 2">ATCC 15930</strain>
    </source>
</reference>
<dbReference type="HOGENOM" id="CLU_3064764_0_0_10"/>
<evidence type="ECO:0000313" key="1">
    <source>
        <dbReference type="EMBL" id="KDR51628.1"/>
    </source>
</evidence>
<dbReference type="PATRIC" id="fig|1122985.7.peg.2436"/>
<sequence>MDNAHKINNNRTNDKLFLGKKLNLAVGIRPISLAIAIRLVERKRPIDCLEQSD</sequence>
<protein>
    <submittedName>
        <fullName evidence="1">Uncharacterized protein</fullName>
    </submittedName>
</protein>
<dbReference type="EMBL" id="JNGW01000098">
    <property type="protein sequence ID" value="KDR51628.1"/>
    <property type="molecule type" value="Genomic_DNA"/>
</dbReference>
<keyword evidence="2" id="KW-1185">Reference proteome</keyword>
<accession>A0A069QFJ4</accession>